<reference evidence="3" key="1">
    <citation type="journal article" date="2015" name="PLoS Genet.">
        <title>Genome Sequence and Transcriptome Analyses of Chrysochromulina tobin: Metabolic Tools for Enhanced Algal Fitness in the Prominent Order Prymnesiales (Haptophyceae).</title>
        <authorList>
            <person name="Hovde B.T."/>
            <person name="Deodato C.R."/>
            <person name="Hunsperger H.M."/>
            <person name="Ryken S.A."/>
            <person name="Yost W."/>
            <person name="Jha R.K."/>
            <person name="Patterson J."/>
            <person name="Monnat R.J. Jr."/>
            <person name="Barlow S.B."/>
            <person name="Starkenburg S.R."/>
            <person name="Cattolico R.A."/>
        </authorList>
    </citation>
    <scope>NUCLEOTIDE SEQUENCE</scope>
    <source>
        <strain evidence="3">CCMP291</strain>
    </source>
</reference>
<evidence type="ECO:0000313" key="2">
    <source>
        <dbReference type="EMBL" id="KOO29358.1"/>
    </source>
</evidence>
<feature type="compositionally biased region" description="Polar residues" evidence="1">
    <location>
        <begin position="92"/>
        <end position="105"/>
    </location>
</feature>
<protein>
    <submittedName>
        <fullName evidence="2">Uncharacterized protein</fullName>
    </submittedName>
</protein>
<proteinExistence type="predicted"/>
<comment type="caution">
    <text evidence="2">The sequence shown here is derived from an EMBL/GenBank/DDBJ whole genome shotgun (WGS) entry which is preliminary data.</text>
</comment>
<accession>A0A0M0JT42</accession>
<dbReference type="AlphaFoldDB" id="A0A0M0JT42"/>
<dbReference type="Proteomes" id="UP000037460">
    <property type="component" value="Unassembled WGS sequence"/>
</dbReference>
<feature type="region of interest" description="Disordered" evidence="1">
    <location>
        <begin position="1"/>
        <end position="21"/>
    </location>
</feature>
<evidence type="ECO:0000256" key="1">
    <source>
        <dbReference type="SAM" id="MobiDB-lite"/>
    </source>
</evidence>
<evidence type="ECO:0000313" key="3">
    <source>
        <dbReference type="Proteomes" id="UP000037460"/>
    </source>
</evidence>
<sequence length="266" mass="28290">MGAEQSVADRGDANPYDSGAISAMGPTLQNINLFNPSAGIVEKPKPWQPQPSSSGFSGVPASCECAAVFGAPQYVTVKQQRFADPSAPQRPLSPTESDCSGSDLTSVASSEAGIFASSSEVSSTDLRFTSPNSKRHGSLEGRPDIVRSSTKSAVQEAAEAAAAAGWTGRKSEERSAARIAFMEHLKNMQAYADKKGVTPKHWNMYSAVHTGKDTYKMGRYDVVRTQLLGQDVVKADACASVTYYRGIDEELAQQDPSLSGEIVVQC</sequence>
<dbReference type="EMBL" id="JWZX01002429">
    <property type="protein sequence ID" value="KOO29358.1"/>
    <property type="molecule type" value="Genomic_DNA"/>
</dbReference>
<name>A0A0M0JT42_9EUKA</name>
<gene>
    <name evidence="2" type="ORF">Ctob_001986</name>
</gene>
<organism evidence="2 3">
    <name type="scientific">Chrysochromulina tobinii</name>
    <dbReference type="NCBI Taxonomy" id="1460289"/>
    <lineage>
        <taxon>Eukaryota</taxon>
        <taxon>Haptista</taxon>
        <taxon>Haptophyta</taxon>
        <taxon>Prymnesiophyceae</taxon>
        <taxon>Prymnesiales</taxon>
        <taxon>Chrysochromulinaceae</taxon>
        <taxon>Chrysochromulina</taxon>
    </lineage>
</organism>
<feature type="region of interest" description="Disordered" evidence="1">
    <location>
        <begin position="124"/>
        <end position="143"/>
    </location>
</feature>
<feature type="region of interest" description="Disordered" evidence="1">
    <location>
        <begin position="39"/>
        <end position="59"/>
    </location>
</feature>
<feature type="region of interest" description="Disordered" evidence="1">
    <location>
        <begin position="80"/>
        <end position="105"/>
    </location>
</feature>
<keyword evidence="3" id="KW-1185">Reference proteome</keyword>